<evidence type="ECO:0000313" key="3">
    <source>
        <dbReference type="Proteomes" id="UP000004263"/>
    </source>
</evidence>
<name>Q1N0A0_9GAMM</name>
<reference evidence="2 3" key="1">
    <citation type="submission" date="2006-03" db="EMBL/GenBank/DDBJ databases">
        <authorList>
            <person name="Pinhassi J."/>
            <person name="Pedros-Alio C."/>
            <person name="Ferriera S."/>
            <person name="Johnson J."/>
            <person name="Kravitz S."/>
            <person name="Halpern A."/>
            <person name="Remington K."/>
            <person name="Beeson K."/>
            <person name="Tran B."/>
            <person name="Rogers Y.-H."/>
            <person name="Friedman R."/>
            <person name="Venter J.C."/>
        </authorList>
    </citation>
    <scope>NUCLEOTIDE SEQUENCE [LARGE SCALE GENOMIC DNA]</scope>
    <source>
        <strain evidence="2 3">RED65</strain>
    </source>
</reference>
<evidence type="ECO:0000259" key="1">
    <source>
        <dbReference type="Pfam" id="PF10111"/>
    </source>
</evidence>
<feature type="domain" description="Glycosyltransferase 2-like prokaryotic type" evidence="1">
    <location>
        <begin position="4"/>
        <end position="275"/>
    </location>
</feature>
<dbReference type="SUPFAM" id="SSF53448">
    <property type="entry name" value="Nucleotide-diphospho-sugar transferases"/>
    <property type="match status" value="1"/>
</dbReference>
<sequence>MDLSVIYPVHISFQTRYILKRLQACLTNTNEGLPDAEHVIILSGRNRYVRKAQKLAEQLPFAINIIIDNDPTRPYSPGIARNRAVQHTTKNNLIFWDIDLLGSPQLFRAIPNHLQEIEKNPKAFHMYPCMYLCKEYSKHFKEDFERLWEDATNLRVNTLEHFAMATSTILCNKQHFLDIGAFDEEFIGHMGEDLELLNRLSIAYGKYPFEKDHTEDWPSKVPAELKGFRKHFALCGLDHLKEQLFTCHLSHSTRLGSLYKNSNTENRNLLIDKIKQKTEASFLGSTPSYWPKFLTETPNIKKGYLEVAFRKCRKLLKKPNQFFKDIH</sequence>
<dbReference type="EMBL" id="AAQH01000015">
    <property type="protein sequence ID" value="EAT11617.1"/>
    <property type="molecule type" value="Genomic_DNA"/>
</dbReference>
<evidence type="ECO:0000313" key="2">
    <source>
        <dbReference type="EMBL" id="EAT11617.1"/>
    </source>
</evidence>
<dbReference type="HOGENOM" id="CLU_061645_0_0_6"/>
<dbReference type="InterPro" id="IPR029044">
    <property type="entry name" value="Nucleotide-diphossugar_trans"/>
</dbReference>
<proteinExistence type="predicted"/>
<dbReference type="AlphaFoldDB" id="Q1N0A0"/>
<keyword evidence="3" id="KW-1185">Reference proteome</keyword>
<protein>
    <recommendedName>
        <fullName evidence="1">Glycosyltransferase 2-like prokaryotic type domain-containing protein</fullName>
    </recommendedName>
</protein>
<dbReference type="Proteomes" id="UP000004263">
    <property type="component" value="Unassembled WGS sequence"/>
</dbReference>
<dbReference type="OrthoDB" id="7791059at2"/>
<comment type="caution">
    <text evidence="2">The sequence shown here is derived from an EMBL/GenBank/DDBJ whole genome shotgun (WGS) entry which is preliminary data.</text>
</comment>
<dbReference type="Pfam" id="PF10111">
    <property type="entry name" value="Glyco_tranf_2_2"/>
    <property type="match status" value="1"/>
</dbReference>
<gene>
    <name evidence="2" type="ORF">RED65_08009</name>
</gene>
<dbReference type="RefSeq" id="WP_007018838.1">
    <property type="nucleotide sequence ID" value="NZ_CH724119.1"/>
</dbReference>
<dbReference type="STRING" id="207949.RED65_08009"/>
<dbReference type="Gene3D" id="3.90.550.10">
    <property type="entry name" value="Spore Coat Polysaccharide Biosynthesis Protein SpsA, Chain A"/>
    <property type="match status" value="1"/>
</dbReference>
<organism evidence="2 3">
    <name type="scientific">Bermanella marisrubri</name>
    <dbReference type="NCBI Taxonomy" id="207949"/>
    <lineage>
        <taxon>Bacteria</taxon>
        <taxon>Pseudomonadati</taxon>
        <taxon>Pseudomonadota</taxon>
        <taxon>Gammaproteobacteria</taxon>
        <taxon>Oceanospirillales</taxon>
        <taxon>Oceanospirillaceae</taxon>
        <taxon>Bermanella</taxon>
    </lineage>
</organism>
<accession>Q1N0A0</accession>
<dbReference type="InterPro" id="IPR019290">
    <property type="entry name" value="GlycosylTrfase-like_prok"/>
</dbReference>